<gene>
    <name evidence="1" type="ORF">QFC22_003188</name>
</gene>
<protein>
    <submittedName>
        <fullName evidence="1">Uncharacterized protein</fullName>
    </submittedName>
</protein>
<evidence type="ECO:0000313" key="1">
    <source>
        <dbReference type="EMBL" id="KAJ9120288.1"/>
    </source>
</evidence>
<keyword evidence="2" id="KW-1185">Reference proteome</keyword>
<comment type="caution">
    <text evidence="1">The sequence shown here is derived from an EMBL/GenBank/DDBJ whole genome shotgun (WGS) entry which is preliminary data.</text>
</comment>
<accession>A0ACC2X9J2</accession>
<dbReference type="EMBL" id="JASBWU010000007">
    <property type="protein sequence ID" value="KAJ9120288.1"/>
    <property type="molecule type" value="Genomic_DNA"/>
</dbReference>
<name>A0ACC2X9J2_9TREE</name>
<proteinExistence type="predicted"/>
<reference evidence="1" key="1">
    <citation type="submission" date="2023-04" db="EMBL/GenBank/DDBJ databases">
        <title>Draft Genome sequencing of Naganishia species isolated from polar environments using Oxford Nanopore Technology.</title>
        <authorList>
            <person name="Leo P."/>
            <person name="Venkateswaran K."/>
        </authorList>
    </citation>
    <scope>NUCLEOTIDE SEQUENCE</scope>
    <source>
        <strain evidence="1">MNA-CCFEE 5425</strain>
    </source>
</reference>
<dbReference type="Proteomes" id="UP001243375">
    <property type="component" value="Unassembled WGS sequence"/>
</dbReference>
<sequence length="424" mass="46664">MSTVRSAKDRDAERAAQAVPNTSSTSHSETRQRSSASTATAQPPQGRSNNARALFDPSATDRQRRNTRDAPLGHAELPPPRGNERTRSPALRYAHESAAAPQRSPLRAQAKRAGTARRGGYGDDDDEDDFVRDDNKYLVKPSGGAGAGEEEDPRDRRHLDSQCGYDDRRNDEYSRTQARHAGGKEPKRTRFRDFDDGEYDSDAQDDHRHHMRDRRRSSGQAMESQTSSKYAPITANERTSSGEGLHSWGRRQEGDEHDGTKSHSSAAHGGGAGVGGRYQGQGPMRMLFNPNVHDPLKFQQAPSVSTGSGSNATSYALSTGGNDYPYRHGGSSSIGTTISAESHADRSRGGKRPPSRLSIPMMVDEDDEEEQKRGDRERERRKRKEGSERGLYAKKRGEEDGKSKGSRSSEGSESLKDRERGRGK</sequence>
<evidence type="ECO:0000313" key="2">
    <source>
        <dbReference type="Proteomes" id="UP001243375"/>
    </source>
</evidence>
<organism evidence="1 2">
    <name type="scientific">Naganishia vaughanmartiniae</name>
    <dbReference type="NCBI Taxonomy" id="1424756"/>
    <lineage>
        <taxon>Eukaryota</taxon>
        <taxon>Fungi</taxon>
        <taxon>Dikarya</taxon>
        <taxon>Basidiomycota</taxon>
        <taxon>Agaricomycotina</taxon>
        <taxon>Tremellomycetes</taxon>
        <taxon>Filobasidiales</taxon>
        <taxon>Filobasidiaceae</taxon>
        <taxon>Naganishia</taxon>
    </lineage>
</organism>